<dbReference type="AlphaFoldDB" id="A0A9X2JJW3"/>
<sequence>MIARTLAAFLLIACTTTPTVALELPWWVDSVSVSPPGLGGIGAVTLEGTWIDTGAPDAISHSVIDGQLHFSVSAPDLNVGTGDALTPWRLTEEFGPLFADVNEIVGSIYSVDPADRSVRELVSGPDLLGWIYPPPRGEFHGLGNLGGPGESSGAYDVSADGQVVTGQVRSNVFTSEGYNQAFAWSKSTGMVKIGLLPGGEQGMSKGLGVSAEGNYIVGISTSKDDIGIENQEAFRWSLGGGMEGLGTLHEGYATSEARATSRNGRVVVGVDDFYPPSFAPIPPGYNQRAFRYTDETGLENLGTLPEYGAESGSEAVDVSASGRVIAGNAFRTPSPFTEEPFYLDKAQPFLWTRDAGMVGLGNPGRFFPADANFPIPKQETSAAAVSADGKTVVGVDRLLWDLNVDPVRQYPTEDAVRWTEDEGWQFLGHFQMPPGPEFVGSEAVDVSAETGTIVGQAYLVATDATNSLSWLEGDPDGFGRIKVPFIWDTNRGMRPLARVLAGDYGLDLEGWRLNEATAISDDGSTIVGMGRNPTGVLEAWRAVLYRDARTGDTDFDGDVDRADVATVVSYMEALSVDDETYWMYGDFDGDGIVGELDHQLLLANYDGRSVGDFNADGVVDLADYSFWRNHLGADTGLADGNGDGLTTTADYDVWKTNFGFVLGSGETLDAAAIPEPASVVLGVLAALGMLMSRRAGIPADW</sequence>
<accession>A0A9X2JJW3</accession>
<keyword evidence="3" id="KW-1185">Reference proteome</keyword>
<reference evidence="2" key="1">
    <citation type="submission" date="2022-06" db="EMBL/GenBank/DDBJ databases">
        <title>Aeoliella straminimaris, a novel planctomycete from sediments.</title>
        <authorList>
            <person name="Vitorino I.R."/>
            <person name="Lage O.M."/>
        </authorList>
    </citation>
    <scope>NUCLEOTIDE SEQUENCE</scope>
    <source>
        <strain evidence="2">ICT_H6.2</strain>
    </source>
</reference>
<gene>
    <name evidence="2" type="ORF">NG895_16330</name>
</gene>
<comment type="caution">
    <text evidence="2">The sequence shown here is derived from an EMBL/GenBank/DDBJ whole genome shotgun (WGS) entry which is preliminary data.</text>
</comment>
<dbReference type="GO" id="GO:0000272">
    <property type="term" value="P:polysaccharide catabolic process"/>
    <property type="evidence" value="ECO:0007669"/>
    <property type="project" value="InterPro"/>
</dbReference>
<name>A0A9X2JJW3_9BACT</name>
<dbReference type="Gene3D" id="1.10.1330.10">
    <property type="entry name" value="Dockerin domain"/>
    <property type="match status" value="1"/>
</dbReference>
<dbReference type="PROSITE" id="PS00018">
    <property type="entry name" value="EF_HAND_1"/>
    <property type="match status" value="1"/>
</dbReference>
<dbReference type="InterPro" id="IPR036439">
    <property type="entry name" value="Dockerin_dom_sf"/>
</dbReference>
<feature type="signal peptide" evidence="1">
    <location>
        <begin position="1"/>
        <end position="21"/>
    </location>
</feature>
<evidence type="ECO:0000313" key="2">
    <source>
        <dbReference type="EMBL" id="MCO6045479.1"/>
    </source>
</evidence>
<evidence type="ECO:0000256" key="1">
    <source>
        <dbReference type="SAM" id="SignalP"/>
    </source>
</evidence>
<dbReference type="RefSeq" id="WP_252853591.1">
    <property type="nucleotide sequence ID" value="NZ_JAMXLR010000055.1"/>
</dbReference>
<organism evidence="2 3">
    <name type="scientific">Aeoliella straminimaris</name>
    <dbReference type="NCBI Taxonomy" id="2954799"/>
    <lineage>
        <taxon>Bacteria</taxon>
        <taxon>Pseudomonadati</taxon>
        <taxon>Planctomycetota</taxon>
        <taxon>Planctomycetia</taxon>
        <taxon>Pirellulales</taxon>
        <taxon>Lacipirellulaceae</taxon>
        <taxon>Aeoliella</taxon>
    </lineage>
</organism>
<proteinExistence type="predicted"/>
<protein>
    <recommendedName>
        <fullName evidence="4">PEP-CTERM protein-sorting domain-containing protein</fullName>
    </recommendedName>
</protein>
<dbReference type="Proteomes" id="UP001155241">
    <property type="component" value="Unassembled WGS sequence"/>
</dbReference>
<dbReference type="InterPro" id="IPR018247">
    <property type="entry name" value="EF_Hand_1_Ca_BS"/>
</dbReference>
<evidence type="ECO:0008006" key="4">
    <source>
        <dbReference type="Google" id="ProtNLM"/>
    </source>
</evidence>
<keyword evidence="1" id="KW-0732">Signal</keyword>
<evidence type="ECO:0000313" key="3">
    <source>
        <dbReference type="Proteomes" id="UP001155241"/>
    </source>
</evidence>
<feature type="chain" id="PRO_5040876145" description="PEP-CTERM protein-sorting domain-containing protein" evidence="1">
    <location>
        <begin position="22"/>
        <end position="701"/>
    </location>
</feature>
<dbReference type="EMBL" id="JAMXLR010000055">
    <property type="protein sequence ID" value="MCO6045479.1"/>
    <property type="molecule type" value="Genomic_DNA"/>
</dbReference>
<dbReference type="SUPFAM" id="SSF63446">
    <property type="entry name" value="Type I dockerin domain"/>
    <property type="match status" value="2"/>
</dbReference>